<dbReference type="Proteomes" id="UP000196102">
    <property type="component" value="Unassembled WGS sequence"/>
</dbReference>
<dbReference type="EMBL" id="MAAX01000070">
    <property type="protein sequence ID" value="OUS18267.1"/>
    <property type="molecule type" value="Genomic_DNA"/>
</dbReference>
<name>A0A1Z8B6U1_9FLAO</name>
<dbReference type="InterPro" id="IPR025582">
    <property type="entry name" value="YARHG_dom"/>
</dbReference>
<proteinExistence type="predicted"/>
<evidence type="ECO:0000313" key="2">
    <source>
        <dbReference type="EMBL" id="OUS18267.1"/>
    </source>
</evidence>
<dbReference type="SMART" id="SM01324">
    <property type="entry name" value="YARHG"/>
    <property type="match status" value="1"/>
</dbReference>
<dbReference type="Pfam" id="PF13308">
    <property type="entry name" value="YARHG"/>
    <property type="match status" value="1"/>
</dbReference>
<reference evidence="3" key="1">
    <citation type="journal article" date="2017" name="Proc. Natl. Acad. Sci. U.S.A.">
        <title>Simulation of Deepwater Horizon oil plume reveals substrate specialization within a complex community of hydrocarbon-degraders.</title>
        <authorList>
            <person name="Hu P."/>
            <person name="Dubinsky E.A."/>
            <person name="Probst A.J."/>
            <person name="Wang J."/>
            <person name="Sieber C.M.K."/>
            <person name="Tom L.M."/>
            <person name="Gardinali P."/>
            <person name="Banfield J.F."/>
            <person name="Atlas R.M."/>
            <person name="Andersen G.L."/>
        </authorList>
    </citation>
    <scope>NUCLEOTIDE SEQUENCE [LARGE SCALE GENOMIC DNA]</scope>
</reference>
<dbReference type="Gene3D" id="1.20.58.1690">
    <property type="match status" value="1"/>
</dbReference>
<evidence type="ECO:0000313" key="3">
    <source>
        <dbReference type="Proteomes" id="UP000196102"/>
    </source>
</evidence>
<dbReference type="InterPro" id="IPR038434">
    <property type="entry name" value="YARHG_sf"/>
</dbReference>
<comment type="caution">
    <text evidence="2">The sequence shown here is derived from an EMBL/GenBank/DDBJ whole genome shotgun (WGS) entry which is preliminary data.</text>
</comment>
<dbReference type="AlphaFoldDB" id="A0A1Z8B6U1"/>
<gene>
    <name evidence="2" type="ORF">A9Q93_03980</name>
</gene>
<evidence type="ECO:0000259" key="1">
    <source>
        <dbReference type="SMART" id="SM01324"/>
    </source>
</evidence>
<sequence length="326" mass="38223">MNKLYAFVFVSVLLSGCENQVKNSTPKVIEELGTEVTLDSLPKKYLKTPDLIKKEKKSTVELEVLGFWVGYFVPDSLSNASDIMVYADEFVWFRENKINISIDSIVENRVVGHSVVAGNNRPFEGKVIFEENRIFSFKVSEPGNESHDGVFEFSISQGELNGKWKAYNELEIQHRKYSLKKRRYVYLPDIMLDERSLFLDWYKSKEAQPDTLFFDEGDFEVWYKDEFATTTNAIYQINASNTVLTNEDVENLKKSDLRIIRNTIYARHGYSFKNRPLRVFFDAQPWYIPVYSNITKEFSQIELDNIQLLLRYEKNAEEYYDYFGRG</sequence>
<accession>A0A1Z8B6U1</accession>
<dbReference type="RefSeq" id="WP_303686088.1">
    <property type="nucleotide sequence ID" value="NZ_MAAX01000070.1"/>
</dbReference>
<feature type="domain" description="YARHG" evidence="1">
    <location>
        <begin position="233"/>
        <end position="314"/>
    </location>
</feature>
<dbReference type="PROSITE" id="PS51257">
    <property type="entry name" value="PROKAR_LIPOPROTEIN"/>
    <property type="match status" value="1"/>
</dbReference>
<protein>
    <submittedName>
        <fullName evidence="2">YARHG domain-containing protein</fullName>
    </submittedName>
</protein>
<organism evidence="2 3">
    <name type="scientific">Nonlabens dokdonensis</name>
    <dbReference type="NCBI Taxonomy" id="328515"/>
    <lineage>
        <taxon>Bacteria</taxon>
        <taxon>Pseudomonadati</taxon>
        <taxon>Bacteroidota</taxon>
        <taxon>Flavobacteriia</taxon>
        <taxon>Flavobacteriales</taxon>
        <taxon>Flavobacteriaceae</taxon>
        <taxon>Nonlabens</taxon>
    </lineage>
</organism>